<feature type="compositionally biased region" description="Polar residues" evidence="1">
    <location>
        <begin position="82"/>
        <end position="91"/>
    </location>
</feature>
<accession>A0A0H2MCZ5</accession>
<dbReference type="Pfam" id="PF11903">
    <property type="entry name" value="ParD_like"/>
    <property type="match status" value="1"/>
</dbReference>
<evidence type="ECO:0000313" key="2">
    <source>
        <dbReference type="EMBL" id="KLN60071.1"/>
    </source>
</evidence>
<organism evidence="2 3">
    <name type="scientific">Kiloniella spongiae</name>
    <dbReference type="NCBI Taxonomy" id="1489064"/>
    <lineage>
        <taxon>Bacteria</taxon>
        <taxon>Pseudomonadati</taxon>
        <taxon>Pseudomonadota</taxon>
        <taxon>Alphaproteobacteria</taxon>
        <taxon>Rhodospirillales</taxon>
        <taxon>Kiloniellaceae</taxon>
        <taxon>Kiloniella</taxon>
    </lineage>
</organism>
<reference evidence="2 3" key="1">
    <citation type="submission" date="2015-03" db="EMBL/GenBank/DDBJ databases">
        <title>Genome Sequence of Kiloniella spongiae MEBiC09566, isolated from a marine sponge.</title>
        <authorList>
            <person name="Shao Z."/>
            <person name="Wang L."/>
            <person name="Li X."/>
        </authorList>
    </citation>
    <scope>NUCLEOTIDE SEQUENCE [LARGE SCALE GENOMIC DNA]</scope>
    <source>
        <strain evidence="2 3">MEBiC09566</strain>
    </source>
</reference>
<keyword evidence="2" id="KW-0031">Aminopeptidase</keyword>
<evidence type="ECO:0000256" key="1">
    <source>
        <dbReference type="SAM" id="MobiDB-lite"/>
    </source>
</evidence>
<proteinExistence type="predicted"/>
<keyword evidence="3" id="KW-1185">Reference proteome</keyword>
<dbReference type="AlphaFoldDB" id="A0A0H2MCZ5"/>
<dbReference type="Proteomes" id="UP000035444">
    <property type="component" value="Unassembled WGS sequence"/>
</dbReference>
<comment type="caution">
    <text evidence="2">The sequence shown here is derived from an EMBL/GenBank/DDBJ whole genome shotgun (WGS) entry which is preliminary data.</text>
</comment>
<dbReference type="PATRIC" id="fig|1489064.4.peg.3895"/>
<dbReference type="GO" id="GO:0004177">
    <property type="term" value="F:aminopeptidase activity"/>
    <property type="evidence" value="ECO:0007669"/>
    <property type="project" value="UniProtKB-KW"/>
</dbReference>
<sequence>MGIVKISSEIHENIRVASKAMTRSINAQAEHWMKIGMLAERNPGLNYGEILSLLLREAEQSSQPENQNTPANTPPRAKPIQAQVTNAAARH</sequence>
<feature type="region of interest" description="Disordered" evidence="1">
    <location>
        <begin position="58"/>
        <end position="91"/>
    </location>
</feature>
<feature type="compositionally biased region" description="Polar residues" evidence="1">
    <location>
        <begin position="60"/>
        <end position="71"/>
    </location>
</feature>
<keyword evidence="2" id="KW-0378">Hydrolase</keyword>
<evidence type="ECO:0000313" key="3">
    <source>
        <dbReference type="Proteomes" id="UP000035444"/>
    </source>
</evidence>
<keyword evidence="2" id="KW-0645">Protease</keyword>
<dbReference type="STRING" id="1489064.WH96_12810"/>
<name>A0A0H2MCZ5_9PROT</name>
<dbReference type="OrthoDB" id="5422561at2"/>
<protein>
    <submittedName>
        <fullName evidence="2">Methionine aminopeptidase</fullName>
    </submittedName>
</protein>
<dbReference type="InterPro" id="IPR021831">
    <property type="entry name" value="ParD-like"/>
</dbReference>
<dbReference type="RefSeq" id="WP_047764606.1">
    <property type="nucleotide sequence ID" value="NZ_LAQL01000008.1"/>
</dbReference>
<gene>
    <name evidence="2" type="ORF">WH96_12810</name>
</gene>
<dbReference type="EMBL" id="LAQL01000008">
    <property type="protein sequence ID" value="KLN60071.1"/>
    <property type="molecule type" value="Genomic_DNA"/>
</dbReference>